<evidence type="ECO:0000313" key="2">
    <source>
        <dbReference type="Proteomes" id="UP000215335"/>
    </source>
</evidence>
<feature type="non-terminal residue" evidence="1">
    <location>
        <position position="1"/>
    </location>
</feature>
<evidence type="ECO:0000313" key="1">
    <source>
        <dbReference type="EMBL" id="OXU20470.1"/>
    </source>
</evidence>
<sequence length="186" mass="20756">CLINSADPTGDTALHLAVRYHNKLYFGSPCPKKARKRLRETDFNGLESLLLATGSTELRPHDSILALVGNYEDEMTYGEKLHGLVKMLLYAGTDVDATDVNGCSPQHSHQRWCRLRQPESPRCHTLHDAILCGSEEVLLTHGARVDIEIENQSDTALHWALHLSTDNSHREVIILAHALAYAARNQ</sequence>
<comment type="caution">
    <text evidence="1">The sequence shown here is derived from an EMBL/GenBank/DDBJ whole genome shotgun (WGS) entry which is preliminary data.</text>
</comment>
<dbReference type="SUPFAM" id="SSF48403">
    <property type="entry name" value="Ankyrin repeat"/>
    <property type="match status" value="1"/>
</dbReference>
<dbReference type="Gene3D" id="1.25.40.20">
    <property type="entry name" value="Ankyrin repeat-containing domain"/>
    <property type="match status" value="1"/>
</dbReference>
<gene>
    <name evidence="1" type="ORF">TSAR_015597</name>
</gene>
<accession>A0A232EQ37</accession>
<dbReference type="InterPro" id="IPR036770">
    <property type="entry name" value="Ankyrin_rpt-contain_sf"/>
</dbReference>
<dbReference type="Proteomes" id="UP000215335">
    <property type="component" value="Unassembled WGS sequence"/>
</dbReference>
<keyword evidence="2" id="KW-1185">Reference proteome</keyword>
<dbReference type="AlphaFoldDB" id="A0A232EQ37"/>
<protein>
    <submittedName>
        <fullName evidence="1">Uncharacterized protein</fullName>
    </submittedName>
</protein>
<reference evidence="1 2" key="1">
    <citation type="journal article" date="2017" name="Curr. Biol.">
        <title>The Evolution of Venom by Co-option of Single-Copy Genes.</title>
        <authorList>
            <person name="Martinson E.O."/>
            <person name="Mrinalini"/>
            <person name="Kelkar Y.D."/>
            <person name="Chang C.H."/>
            <person name="Werren J.H."/>
        </authorList>
    </citation>
    <scope>NUCLEOTIDE SEQUENCE [LARGE SCALE GENOMIC DNA]</scope>
    <source>
        <strain evidence="1 2">Alberta</strain>
        <tissue evidence="1">Whole body</tissue>
    </source>
</reference>
<organism evidence="1 2">
    <name type="scientific">Trichomalopsis sarcophagae</name>
    <dbReference type="NCBI Taxonomy" id="543379"/>
    <lineage>
        <taxon>Eukaryota</taxon>
        <taxon>Metazoa</taxon>
        <taxon>Ecdysozoa</taxon>
        <taxon>Arthropoda</taxon>
        <taxon>Hexapoda</taxon>
        <taxon>Insecta</taxon>
        <taxon>Pterygota</taxon>
        <taxon>Neoptera</taxon>
        <taxon>Endopterygota</taxon>
        <taxon>Hymenoptera</taxon>
        <taxon>Apocrita</taxon>
        <taxon>Proctotrupomorpha</taxon>
        <taxon>Chalcidoidea</taxon>
        <taxon>Pteromalidae</taxon>
        <taxon>Pteromalinae</taxon>
        <taxon>Trichomalopsis</taxon>
    </lineage>
</organism>
<name>A0A232EQ37_9HYME</name>
<proteinExistence type="predicted"/>
<dbReference type="EMBL" id="NNAY01002835">
    <property type="protein sequence ID" value="OXU20470.1"/>
    <property type="molecule type" value="Genomic_DNA"/>
</dbReference>